<feature type="domain" description="SH3" evidence="17">
    <location>
        <begin position="314"/>
        <end position="380"/>
    </location>
</feature>
<dbReference type="GO" id="GO:0016560">
    <property type="term" value="P:protein import into peroxisome matrix, docking"/>
    <property type="evidence" value="ECO:0007669"/>
    <property type="project" value="InterPro"/>
</dbReference>
<dbReference type="Pfam" id="PF04088">
    <property type="entry name" value="Peroxin-13_N"/>
    <property type="match status" value="1"/>
</dbReference>
<keyword evidence="6" id="KW-0653">Protein transport</keyword>
<evidence type="ECO:0000256" key="15">
    <source>
        <dbReference type="SAM" id="MobiDB-lite"/>
    </source>
</evidence>
<evidence type="ECO:0000256" key="2">
    <source>
        <dbReference type="ARBA" id="ARBA00006033"/>
    </source>
</evidence>
<sequence>MTSIPRPKPWELTQSTNSPQGELLEQVSNESYSNDQRVDNTDTHLMNNNNYNNNNDTNNNNNETSLPPPIPGHSPGSTLNTPYYRGSNYGLNQQTSMGYGMGSNYSLGGGYGYNMGSTYGMNNGMGSYLNNYSFPGYGYNNGYMGNRENINGDPNGGLAESTRATFQLLENVVGTINGFAQMLESSYMATYNSFFTLISFAEEVTKLKDILGGMFGVFNVVKLLRKILKRRDTKTQRSMRDGESPLVGEFTNFTKTGETRQKKKNMSLKPLIVFFLAVFGFPYVLNKLIKRVHDMKVSKYGITGNDHEDVIDPSKLEFARAMFDFIPENPKIEVTLKKGDLMAILTKTDPFGKQSEWWKVRTKGGAMGYIPYNYVEIIKRQKKIEHVNESNSHGLHESSTGHEESNKEIA</sequence>
<dbReference type="SUPFAM" id="SSF50044">
    <property type="entry name" value="SH3-domain"/>
    <property type="match status" value="1"/>
</dbReference>
<evidence type="ECO:0000256" key="13">
    <source>
        <dbReference type="ARBA" id="ARBA00065871"/>
    </source>
</evidence>
<comment type="similarity">
    <text evidence="2">Belongs to the peroxin-13 family.</text>
</comment>
<feature type="region of interest" description="Disordered" evidence="15">
    <location>
        <begin position="1"/>
        <end position="87"/>
    </location>
</feature>
<dbReference type="InterPro" id="IPR035463">
    <property type="entry name" value="Pex13"/>
</dbReference>
<dbReference type="Gene3D" id="2.30.30.40">
    <property type="entry name" value="SH3 Domains"/>
    <property type="match status" value="1"/>
</dbReference>
<dbReference type="FunFam" id="2.30.30.40:FF:000128">
    <property type="entry name" value="Peroxisomal membrane protein (Pex13)"/>
    <property type="match status" value="1"/>
</dbReference>
<keyword evidence="3 14" id="KW-0728">SH3 domain</keyword>
<evidence type="ECO:0000256" key="10">
    <source>
        <dbReference type="ARBA" id="ARBA00023140"/>
    </source>
</evidence>
<dbReference type="InterPro" id="IPR007223">
    <property type="entry name" value="Peroxin-13_N"/>
</dbReference>
<feature type="region of interest" description="Disordered" evidence="15">
    <location>
        <begin position="388"/>
        <end position="410"/>
    </location>
</feature>
<reference evidence="18 19" key="1">
    <citation type="submission" date="2017-04" db="EMBL/GenBank/DDBJ databases">
        <authorList>
            <person name="Afonso C.L."/>
            <person name="Miller P.J."/>
            <person name="Scott M.A."/>
            <person name="Spackman E."/>
            <person name="Goraichik I."/>
            <person name="Dimitrov K.M."/>
            <person name="Suarez D.L."/>
            <person name="Swayne D.E."/>
        </authorList>
    </citation>
    <scope>NUCLEOTIDE SEQUENCE [LARGE SCALE GENOMIC DNA]</scope>
</reference>
<evidence type="ECO:0000256" key="16">
    <source>
        <dbReference type="SAM" id="Phobius"/>
    </source>
</evidence>
<evidence type="ECO:0000256" key="7">
    <source>
        <dbReference type="ARBA" id="ARBA00022989"/>
    </source>
</evidence>
<dbReference type="GO" id="GO:1990429">
    <property type="term" value="C:peroxisomal importomer complex"/>
    <property type="evidence" value="ECO:0007669"/>
    <property type="project" value="TreeGrafter"/>
</dbReference>
<evidence type="ECO:0000256" key="5">
    <source>
        <dbReference type="ARBA" id="ARBA00022692"/>
    </source>
</evidence>
<evidence type="ECO:0000256" key="6">
    <source>
        <dbReference type="ARBA" id="ARBA00022927"/>
    </source>
</evidence>
<dbReference type="GO" id="GO:0005778">
    <property type="term" value="C:peroxisomal membrane"/>
    <property type="evidence" value="ECO:0007669"/>
    <property type="project" value="UniProtKB-SubCell"/>
</dbReference>
<dbReference type="InterPro" id="IPR001452">
    <property type="entry name" value="SH3_domain"/>
</dbReference>
<keyword evidence="19" id="KW-1185">Reference proteome</keyword>
<evidence type="ECO:0000256" key="3">
    <source>
        <dbReference type="ARBA" id="ARBA00022443"/>
    </source>
</evidence>
<evidence type="ECO:0000313" key="19">
    <source>
        <dbReference type="Proteomes" id="UP000196158"/>
    </source>
</evidence>
<dbReference type="InterPro" id="IPR036028">
    <property type="entry name" value="SH3-like_dom_sf"/>
</dbReference>
<dbReference type="PANTHER" id="PTHR19332:SF1">
    <property type="entry name" value="PEROXISOMAL MEMBRANE PROTEIN PEX13"/>
    <property type="match status" value="1"/>
</dbReference>
<dbReference type="Pfam" id="PF07653">
    <property type="entry name" value="SH3_2"/>
    <property type="match status" value="1"/>
</dbReference>
<keyword evidence="4" id="KW-0813">Transport</keyword>
<dbReference type="EMBL" id="FXLY01000004">
    <property type="protein sequence ID" value="SMN19730.1"/>
    <property type="molecule type" value="Genomic_DNA"/>
</dbReference>
<name>A0A1X7R2Q0_9SACH</name>
<dbReference type="PROSITE" id="PS50002">
    <property type="entry name" value="SH3"/>
    <property type="match status" value="1"/>
</dbReference>
<gene>
    <name evidence="18" type="ORF">KASA_0O03091G</name>
</gene>
<feature type="compositionally biased region" description="Low complexity" evidence="15">
    <location>
        <begin position="43"/>
        <end position="62"/>
    </location>
</feature>
<dbReference type="OrthoDB" id="10037838at2759"/>
<keyword evidence="10" id="KW-0576">Peroxisome</keyword>
<dbReference type="CDD" id="cd11771">
    <property type="entry name" value="SH3_Pex13p_fungal"/>
    <property type="match status" value="1"/>
</dbReference>
<organism evidence="18 19">
    <name type="scientific">Maudiozyma saulgeensis</name>
    <dbReference type="NCBI Taxonomy" id="1789683"/>
    <lineage>
        <taxon>Eukaryota</taxon>
        <taxon>Fungi</taxon>
        <taxon>Dikarya</taxon>
        <taxon>Ascomycota</taxon>
        <taxon>Saccharomycotina</taxon>
        <taxon>Saccharomycetes</taxon>
        <taxon>Saccharomycetales</taxon>
        <taxon>Saccharomycetaceae</taxon>
        <taxon>Maudiozyma</taxon>
    </lineage>
</organism>
<accession>A0A1X7R2Q0</accession>
<dbReference type="STRING" id="1789683.A0A1X7R2Q0"/>
<feature type="compositionally biased region" description="Polar residues" evidence="15">
    <location>
        <begin position="12"/>
        <end position="35"/>
    </location>
</feature>
<evidence type="ECO:0000256" key="1">
    <source>
        <dbReference type="ARBA" id="ARBA00004549"/>
    </source>
</evidence>
<evidence type="ECO:0000256" key="14">
    <source>
        <dbReference type="PROSITE-ProRule" id="PRU00192"/>
    </source>
</evidence>
<evidence type="ECO:0000256" key="11">
    <source>
        <dbReference type="ARBA" id="ARBA00029693"/>
    </source>
</evidence>
<evidence type="ECO:0000259" key="17">
    <source>
        <dbReference type="PROSITE" id="PS50002"/>
    </source>
</evidence>
<evidence type="ECO:0000256" key="9">
    <source>
        <dbReference type="ARBA" id="ARBA00023136"/>
    </source>
</evidence>
<proteinExistence type="inferred from homology"/>
<dbReference type="PANTHER" id="PTHR19332">
    <property type="entry name" value="PEROXISOMAL MEMBRANE PROTEIN PEX13"/>
    <property type="match status" value="1"/>
</dbReference>
<dbReference type="Proteomes" id="UP000196158">
    <property type="component" value="Unassembled WGS sequence"/>
</dbReference>
<keyword evidence="9 16" id="KW-0472">Membrane</keyword>
<keyword evidence="5 16" id="KW-0812">Transmembrane</keyword>
<evidence type="ECO:0000256" key="12">
    <source>
        <dbReference type="ARBA" id="ARBA00034535"/>
    </source>
</evidence>
<dbReference type="PRINTS" id="PR00452">
    <property type="entry name" value="SH3DOMAIN"/>
</dbReference>
<keyword evidence="8" id="KW-0811">Translocation</keyword>
<comment type="subunit">
    <text evidence="13">Interacts (via SH3 domain) with PEX14 (via SH3-binding motif); forming the PEX13-PEX14 docking complex.</text>
</comment>
<evidence type="ECO:0000313" key="18">
    <source>
        <dbReference type="EMBL" id="SMN19730.1"/>
    </source>
</evidence>
<evidence type="ECO:0000256" key="8">
    <source>
        <dbReference type="ARBA" id="ARBA00023010"/>
    </source>
</evidence>
<feature type="transmembrane region" description="Helical" evidence="16">
    <location>
        <begin position="271"/>
        <end position="289"/>
    </location>
</feature>
<comment type="subcellular location">
    <subcellularLocation>
        <location evidence="1">Peroxisome membrane</location>
        <topology evidence="1">Single-pass membrane protein</topology>
    </subcellularLocation>
</comment>
<protein>
    <recommendedName>
        <fullName evidence="12">Peroxisomal membrane protein PEX13</fullName>
    </recommendedName>
    <alternativeName>
        <fullName evidence="11">Peroxin-13</fullName>
    </alternativeName>
</protein>
<keyword evidence="7 16" id="KW-1133">Transmembrane helix</keyword>
<evidence type="ECO:0000256" key="4">
    <source>
        <dbReference type="ARBA" id="ARBA00022448"/>
    </source>
</evidence>
<dbReference type="AlphaFoldDB" id="A0A1X7R2Q0"/>
<dbReference type="SMART" id="SM00326">
    <property type="entry name" value="SH3"/>
    <property type="match status" value="1"/>
</dbReference>